<proteinExistence type="predicted"/>
<organism evidence="8 9">
    <name type="scientific">[Candida] arabinofermentans NRRL YB-2248</name>
    <dbReference type="NCBI Taxonomy" id="983967"/>
    <lineage>
        <taxon>Eukaryota</taxon>
        <taxon>Fungi</taxon>
        <taxon>Dikarya</taxon>
        <taxon>Ascomycota</taxon>
        <taxon>Saccharomycotina</taxon>
        <taxon>Pichiomycetes</taxon>
        <taxon>Pichiales</taxon>
        <taxon>Pichiaceae</taxon>
        <taxon>Ogataea</taxon>
        <taxon>Ogataea/Candida clade</taxon>
    </lineage>
</organism>
<dbReference type="Proteomes" id="UP000094801">
    <property type="component" value="Unassembled WGS sequence"/>
</dbReference>
<comment type="subcellular location">
    <subcellularLocation>
        <location evidence="1">Chromosome</location>
        <location evidence="1">Telomere</location>
    </subcellularLocation>
</comment>
<evidence type="ECO:0000313" key="9">
    <source>
        <dbReference type="Proteomes" id="UP000094801"/>
    </source>
</evidence>
<dbReference type="OrthoDB" id="30826at2759"/>
<dbReference type="EMBL" id="KV453861">
    <property type="protein sequence ID" value="ODV83768.1"/>
    <property type="molecule type" value="Genomic_DNA"/>
</dbReference>
<gene>
    <name evidence="8" type="ORF">CANARDRAFT_29754</name>
</gene>
<dbReference type="GO" id="GO:0003690">
    <property type="term" value="F:double-stranded DNA binding"/>
    <property type="evidence" value="ECO:0007669"/>
    <property type="project" value="TreeGrafter"/>
</dbReference>
<dbReference type="Pfam" id="PF02735">
    <property type="entry name" value="Ku"/>
    <property type="match status" value="1"/>
</dbReference>
<accession>A0A1E4SW95</accession>
<dbReference type="InterPro" id="IPR006164">
    <property type="entry name" value="DNA_bd_Ku70/Ku80"/>
</dbReference>
<evidence type="ECO:0000256" key="1">
    <source>
        <dbReference type="ARBA" id="ARBA00004574"/>
    </source>
</evidence>
<dbReference type="GO" id="GO:0042162">
    <property type="term" value="F:telomeric DNA binding"/>
    <property type="evidence" value="ECO:0007669"/>
    <property type="project" value="TreeGrafter"/>
</dbReference>
<dbReference type="GO" id="GO:0000781">
    <property type="term" value="C:chromosome, telomeric region"/>
    <property type="evidence" value="ECO:0007669"/>
    <property type="project" value="UniProtKB-SubCell"/>
</dbReference>
<feature type="non-terminal residue" evidence="8">
    <location>
        <position position="660"/>
    </location>
</feature>
<evidence type="ECO:0000256" key="3">
    <source>
        <dbReference type="ARBA" id="ARBA00022454"/>
    </source>
</evidence>
<dbReference type="EC" id="3.6.4.12" evidence="2"/>
<feature type="domain" description="Ku" evidence="7">
    <location>
        <begin position="303"/>
        <end position="446"/>
    </location>
</feature>
<evidence type="ECO:0000256" key="4">
    <source>
        <dbReference type="ARBA" id="ARBA00022895"/>
    </source>
</evidence>
<dbReference type="GO" id="GO:0003678">
    <property type="term" value="F:DNA helicase activity"/>
    <property type="evidence" value="ECO:0007669"/>
    <property type="project" value="UniProtKB-EC"/>
</dbReference>
<dbReference type="PANTHER" id="PTHR12604:SF4">
    <property type="entry name" value="X-RAY REPAIR CROSS-COMPLEMENTING PROTEIN 5"/>
    <property type="match status" value="1"/>
</dbReference>
<evidence type="ECO:0000256" key="5">
    <source>
        <dbReference type="ARBA" id="ARBA00023125"/>
    </source>
</evidence>
<dbReference type="GO" id="GO:0006303">
    <property type="term" value="P:double-strand break repair via nonhomologous end joining"/>
    <property type="evidence" value="ECO:0007669"/>
    <property type="project" value="InterPro"/>
</dbReference>
<dbReference type="PANTHER" id="PTHR12604">
    <property type="entry name" value="KU AUTOANTIGEN DNA HELICASE"/>
    <property type="match status" value="1"/>
</dbReference>
<dbReference type="InterPro" id="IPR016194">
    <property type="entry name" value="SPOC-like_C_dom_sf"/>
</dbReference>
<keyword evidence="3" id="KW-0158">Chromosome</keyword>
<dbReference type="GO" id="GO:0000723">
    <property type="term" value="P:telomere maintenance"/>
    <property type="evidence" value="ECO:0007669"/>
    <property type="project" value="TreeGrafter"/>
</dbReference>
<evidence type="ECO:0000256" key="2">
    <source>
        <dbReference type="ARBA" id="ARBA00012551"/>
    </source>
</evidence>
<dbReference type="SMART" id="SM00559">
    <property type="entry name" value="Ku78"/>
    <property type="match status" value="1"/>
</dbReference>
<feature type="region of interest" description="Disordered" evidence="6">
    <location>
        <begin position="274"/>
        <end position="298"/>
    </location>
</feature>
<dbReference type="GO" id="GO:0043564">
    <property type="term" value="C:Ku70:Ku80 complex"/>
    <property type="evidence" value="ECO:0007669"/>
    <property type="project" value="TreeGrafter"/>
</dbReference>
<keyword evidence="4" id="KW-0779">Telomere</keyword>
<evidence type="ECO:0000256" key="6">
    <source>
        <dbReference type="SAM" id="MobiDB-lite"/>
    </source>
</evidence>
<feature type="compositionally biased region" description="Acidic residues" evidence="6">
    <location>
        <begin position="279"/>
        <end position="291"/>
    </location>
</feature>
<evidence type="ECO:0000313" key="8">
    <source>
        <dbReference type="EMBL" id="ODV83768.1"/>
    </source>
</evidence>
<name>A0A1E4SW95_9ASCO</name>
<keyword evidence="5" id="KW-0238">DNA-binding</keyword>
<keyword evidence="9" id="KW-1185">Reference proteome</keyword>
<sequence length="660" mass="75561">MHELSPGDWNNFKIDSPILYGWNSLLQLRNERIKINEDPIDELEVDIPRSLAATLQSITDINPMNTAREKKMAKEKFTIILMSNLKQKSDWEGLFEPICQVASKYDVLICVNYFPVDHDSSSEKEVGVFKENMTNLAKLVDMLSKSGGRVAESLLQPFEDAKTYINDWNKEPVNFVKPVKVFKGEIRIGCDVNSLDLENSFSEANYFGSEKDALTNGYNKNTDPLSLCIKVDGFPLIKVDRPTLFNEVNVQYDSNTKTHKISTIKSTRETFVMVKPDQDTDDDDEDAEDADTGERSSKETAILKNIGYNEIQQVYNYGKSMIPVTGPLKEQIKIPTYTGIDVIKITKKSDIPPWYYRDESIVILPQQTSTIADQVEFNMLAQSMIRLGVVAIVRYVQKDNAAEKLAALIPNIVMTAETKSRPQTAEFKPKQEDFKRKFDEMSEDSLEGNFYGFSLVKLSFVDDEKIPSMFKLSGIYDPEKATNTPKDEFFKENYPNKEMIDLMNELIDNLDFDKPSDQINEDMYLELNDLDTVPIARTKGIEVQSTGKTFSDNTRALLSQNEQQIHWTQLFIKKLVYYHLQEAQTGDSLYDLMQKSKDESFSDASSFLQDFTEEAINFMVHTNEKYGKSLFTEHEKKKLENGALEDLLQKMELLLDNKKS</sequence>
<dbReference type="Gene3D" id="2.40.290.10">
    <property type="match status" value="1"/>
</dbReference>
<protein>
    <recommendedName>
        <fullName evidence="2">DNA helicase</fullName>
        <ecNumber evidence="2">3.6.4.12</ecNumber>
    </recommendedName>
</protein>
<evidence type="ECO:0000259" key="7">
    <source>
        <dbReference type="SMART" id="SM00559"/>
    </source>
</evidence>
<dbReference type="AlphaFoldDB" id="A0A1E4SW95"/>
<dbReference type="STRING" id="983967.A0A1E4SW95"/>
<reference evidence="9" key="1">
    <citation type="submission" date="2016-04" db="EMBL/GenBank/DDBJ databases">
        <title>Comparative genomics of biotechnologically important yeasts.</title>
        <authorList>
            <consortium name="DOE Joint Genome Institute"/>
            <person name="Riley R."/>
            <person name="Haridas S."/>
            <person name="Wolfe K.H."/>
            <person name="Lopes M.R."/>
            <person name="Hittinger C.T."/>
            <person name="Goker M."/>
            <person name="Salamov A."/>
            <person name="Wisecaver J."/>
            <person name="Long T.M."/>
            <person name="Aerts A.L."/>
            <person name="Barry K."/>
            <person name="Choi C."/>
            <person name="Clum A."/>
            <person name="Coughlan A.Y."/>
            <person name="Deshpande S."/>
            <person name="Douglass A.P."/>
            <person name="Hanson S.J."/>
            <person name="Klenk H.-P."/>
            <person name="Labutti K."/>
            <person name="Lapidus A."/>
            <person name="Lindquist E."/>
            <person name="Lipzen A."/>
            <person name="Meier-Kolthoff J.P."/>
            <person name="Ohm R.A."/>
            <person name="Otillar R.P."/>
            <person name="Pangilinan J."/>
            <person name="Peng Y."/>
            <person name="Rokas A."/>
            <person name="Rosa C.A."/>
            <person name="Scheuner C."/>
            <person name="Sibirny A.A."/>
            <person name="Slot J.C."/>
            <person name="Stielow J.B."/>
            <person name="Sun H."/>
            <person name="Kurtzman C.P."/>
            <person name="Blackwell M."/>
            <person name="Grigoriev I.V."/>
            <person name="Jeffries T.W."/>
        </authorList>
    </citation>
    <scope>NUCLEOTIDE SEQUENCE [LARGE SCALE GENOMIC DNA]</scope>
    <source>
        <strain evidence="9">NRRL YB-2248</strain>
    </source>
</reference>
<dbReference type="SUPFAM" id="SSF100939">
    <property type="entry name" value="SPOC domain-like"/>
    <property type="match status" value="1"/>
</dbReference>